<evidence type="ECO:0000256" key="2">
    <source>
        <dbReference type="ARBA" id="ARBA00022840"/>
    </source>
</evidence>
<dbReference type="GO" id="GO:0051603">
    <property type="term" value="P:proteolysis involved in protein catabolic process"/>
    <property type="evidence" value="ECO:0007669"/>
    <property type="project" value="TreeGrafter"/>
</dbReference>
<dbReference type="Pfam" id="PF10431">
    <property type="entry name" value="ClpB_D2-small"/>
    <property type="match status" value="1"/>
</dbReference>
<keyword evidence="2" id="KW-0067">ATP-binding</keyword>
<accession>A0A117LCP3</accession>
<evidence type="ECO:0000313" key="6">
    <source>
        <dbReference type="EMBL" id="HAA84601.1"/>
    </source>
</evidence>
<dbReference type="InterPro" id="IPR050052">
    <property type="entry name" value="ATP-dep_Clp_protease_ClpX"/>
</dbReference>
<dbReference type="InterPro" id="IPR027417">
    <property type="entry name" value="P-loop_NTPase"/>
</dbReference>
<evidence type="ECO:0000256" key="1">
    <source>
        <dbReference type="ARBA" id="ARBA00022741"/>
    </source>
</evidence>
<dbReference type="SMART" id="SM00382">
    <property type="entry name" value="AAA"/>
    <property type="match status" value="1"/>
</dbReference>
<keyword evidence="1" id="KW-0547">Nucleotide-binding</keyword>
<protein>
    <submittedName>
        <fullName evidence="6">ATPase</fullName>
    </submittedName>
</protein>
<evidence type="ECO:0000259" key="4">
    <source>
        <dbReference type="SMART" id="SM00382"/>
    </source>
</evidence>
<feature type="domain" description="AAA+ ATPase" evidence="4">
    <location>
        <begin position="73"/>
        <end position="242"/>
    </location>
</feature>
<dbReference type="PANTHER" id="PTHR48102:SF7">
    <property type="entry name" value="ATP-DEPENDENT CLP PROTEASE ATP-BINDING SUBUNIT CLPX-LIKE, MITOCHONDRIAL"/>
    <property type="match status" value="1"/>
</dbReference>
<dbReference type="Proteomes" id="UP000257240">
    <property type="component" value="Unassembled WGS sequence"/>
</dbReference>
<dbReference type="SMART" id="SM01086">
    <property type="entry name" value="ClpB_D2-small"/>
    <property type="match status" value="1"/>
</dbReference>
<dbReference type="Pfam" id="PF07724">
    <property type="entry name" value="AAA_2"/>
    <property type="match status" value="1"/>
</dbReference>
<name>A0A117LCP3_9BACT</name>
<dbReference type="Gene3D" id="3.40.50.300">
    <property type="entry name" value="P-loop containing nucleotide triphosphate hydrolases"/>
    <property type="match status" value="1"/>
</dbReference>
<evidence type="ECO:0000256" key="3">
    <source>
        <dbReference type="ARBA" id="ARBA00023186"/>
    </source>
</evidence>
<feature type="domain" description="Clp ATPase C-terminal" evidence="5">
    <location>
        <begin position="284"/>
        <end position="376"/>
    </location>
</feature>
<sequence>MIKTSKVKIEKLSSERFSSVYQFDLKPLELESFLDEYIVGQREAKAIIATKICTHFQKIKHYVLKRNEDFDFVKNNLLIIGPTGVGKTYMMKLIAKKIGVPFVKGDATKFSETGYVGGDIEDLIRELYWEAEGDLEKAHYGMIFLDEIDKIASSGETIGPDVSRTGVQRALLKPLEETTVEIKFPPEAGSGFDRKDIFDKTRKRKIILNTKHVLFVASGAFQGLEDIIKKRLKKQKMGFLSEIEDRLEQKLNYLKFVSPEDLVVYGFEREFVGRFPVIVVFDPLSEEDLFEILANPNNPMVLNKRKDFNVYGITLAFSDGALRKIAEVSAKENTGARALVMVLERVLTPYERLLPSKGFKHLGVTEEMVKDPEGVLQAMLNSPKSDRWKEIFRACLLEEEKRFKRYLNSKGILKSESFFELTLKGVELLFDFYLNGAIELNKGWEKLCYVWQQVKNYEKFFENRYNLKICFSDDAIDFIMERAIKKETGVFSICEKLMSRLKDELIYLKDFWDIEAITITSLAFKNPERFYKQILKN</sequence>
<organism evidence="6 7">
    <name type="scientific">Thermodesulfobacterium commune</name>
    <dbReference type="NCBI Taxonomy" id="1741"/>
    <lineage>
        <taxon>Bacteria</taxon>
        <taxon>Pseudomonadati</taxon>
        <taxon>Thermodesulfobacteriota</taxon>
        <taxon>Thermodesulfobacteria</taxon>
        <taxon>Thermodesulfobacteriales</taxon>
        <taxon>Thermodesulfobacteriaceae</taxon>
        <taxon>Thermodesulfobacterium</taxon>
    </lineage>
</organism>
<dbReference type="InterPro" id="IPR019489">
    <property type="entry name" value="Clp_ATPase_C"/>
</dbReference>
<dbReference type="GO" id="GO:0005524">
    <property type="term" value="F:ATP binding"/>
    <property type="evidence" value="ECO:0007669"/>
    <property type="project" value="UniProtKB-KW"/>
</dbReference>
<proteinExistence type="predicted"/>
<evidence type="ECO:0000259" key="5">
    <source>
        <dbReference type="SMART" id="SM01086"/>
    </source>
</evidence>
<dbReference type="AlphaFoldDB" id="A0A117LCP3"/>
<dbReference type="PANTHER" id="PTHR48102">
    <property type="entry name" value="ATP-DEPENDENT CLP PROTEASE ATP-BINDING SUBUNIT CLPX-LIKE, MITOCHONDRIAL-RELATED"/>
    <property type="match status" value="1"/>
</dbReference>
<reference evidence="6 7" key="1">
    <citation type="journal article" date="2018" name="Nat. Biotechnol.">
        <title>A standardized bacterial taxonomy based on genome phylogeny substantially revises the tree of life.</title>
        <authorList>
            <person name="Parks D.H."/>
            <person name="Chuvochina M."/>
            <person name="Waite D.W."/>
            <person name="Rinke C."/>
            <person name="Skarshewski A."/>
            <person name="Chaumeil P.A."/>
            <person name="Hugenholtz P."/>
        </authorList>
    </citation>
    <scope>NUCLEOTIDE SEQUENCE [LARGE SCALE GENOMIC DNA]</scope>
    <source>
        <strain evidence="6">UBA12529</strain>
    </source>
</reference>
<dbReference type="GO" id="GO:0016887">
    <property type="term" value="F:ATP hydrolysis activity"/>
    <property type="evidence" value="ECO:0007669"/>
    <property type="project" value="InterPro"/>
</dbReference>
<keyword evidence="3" id="KW-0143">Chaperone</keyword>
<comment type="caution">
    <text evidence="6">The sequence shown here is derived from an EMBL/GenBank/DDBJ whole genome shotgun (WGS) entry which is preliminary data.</text>
</comment>
<dbReference type="EMBL" id="DLVE01000092">
    <property type="protein sequence ID" value="HAA84601.1"/>
    <property type="molecule type" value="Genomic_DNA"/>
</dbReference>
<gene>
    <name evidence="6" type="ORF">DCE01_07450</name>
</gene>
<evidence type="ECO:0000313" key="7">
    <source>
        <dbReference type="Proteomes" id="UP000257240"/>
    </source>
</evidence>
<dbReference type="InterPro" id="IPR003593">
    <property type="entry name" value="AAA+_ATPase"/>
</dbReference>
<dbReference type="SUPFAM" id="SSF52540">
    <property type="entry name" value="P-loop containing nucleoside triphosphate hydrolases"/>
    <property type="match status" value="1"/>
</dbReference>
<dbReference type="InterPro" id="IPR003959">
    <property type="entry name" value="ATPase_AAA_core"/>
</dbReference>
<dbReference type="Gene3D" id="1.10.8.60">
    <property type="match status" value="1"/>
</dbReference>